<evidence type="ECO:0000313" key="3">
    <source>
        <dbReference type="Proteomes" id="UP000249229"/>
    </source>
</evidence>
<feature type="transmembrane region" description="Helical" evidence="1">
    <location>
        <begin position="60"/>
        <end position="80"/>
    </location>
</feature>
<evidence type="ECO:0000256" key="1">
    <source>
        <dbReference type="SAM" id="Phobius"/>
    </source>
</evidence>
<protein>
    <recommendedName>
        <fullName evidence="4">DUF983 domain-containing protein</fullName>
    </recommendedName>
</protein>
<evidence type="ECO:0008006" key="4">
    <source>
        <dbReference type="Google" id="ProtNLM"/>
    </source>
</evidence>
<dbReference type="Proteomes" id="UP000249229">
    <property type="component" value="Unassembled WGS sequence"/>
</dbReference>
<dbReference type="EMBL" id="QFQI01000002">
    <property type="protein sequence ID" value="PZQ62128.1"/>
    <property type="molecule type" value="Genomic_DNA"/>
</dbReference>
<comment type="caution">
    <text evidence="2">The sequence shown here is derived from an EMBL/GenBank/DDBJ whole genome shotgun (WGS) entry which is preliminary data.</text>
</comment>
<name>A0A2W5PC69_9SPHN</name>
<keyword evidence="1" id="KW-1133">Transmembrane helix</keyword>
<dbReference type="AlphaFoldDB" id="A0A2W5PC69"/>
<accession>A0A2W5PC69</accession>
<reference evidence="2 3" key="1">
    <citation type="submission" date="2017-08" db="EMBL/GenBank/DDBJ databases">
        <title>Infants hospitalized years apart are colonized by the same room-sourced microbial strains.</title>
        <authorList>
            <person name="Brooks B."/>
            <person name="Olm M.R."/>
            <person name="Firek B.A."/>
            <person name="Baker R."/>
            <person name="Thomas B.C."/>
            <person name="Morowitz M.J."/>
            <person name="Banfield J.F."/>
        </authorList>
    </citation>
    <scope>NUCLEOTIDE SEQUENCE [LARGE SCALE GENOMIC DNA]</scope>
    <source>
        <strain evidence="2">S2_005_001_R1_22</strain>
    </source>
</reference>
<sequence>MSDPDRAAASPAPRPIDCGMKGLCPRCGARSLFAGVVRFADVCPACGLRFAGFNVGDGPAALLVLAWGAIVVALAIVVELRFAPPWWLHVLLWVPLTTAGVIWSLRVAKGWLLAAEFRNAAREGRIVP</sequence>
<gene>
    <name evidence="2" type="ORF">DI544_04380</name>
</gene>
<evidence type="ECO:0000313" key="2">
    <source>
        <dbReference type="EMBL" id="PZQ62128.1"/>
    </source>
</evidence>
<proteinExistence type="predicted"/>
<dbReference type="InterPro" id="IPR009325">
    <property type="entry name" value="DUF983"/>
</dbReference>
<organism evidence="2 3">
    <name type="scientific">Sphingomonas taxi</name>
    <dbReference type="NCBI Taxonomy" id="1549858"/>
    <lineage>
        <taxon>Bacteria</taxon>
        <taxon>Pseudomonadati</taxon>
        <taxon>Pseudomonadota</taxon>
        <taxon>Alphaproteobacteria</taxon>
        <taxon>Sphingomonadales</taxon>
        <taxon>Sphingomonadaceae</taxon>
        <taxon>Sphingomonas</taxon>
    </lineage>
</organism>
<keyword evidence="1" id="KW-0812">Transmembrane</keyword>
<feature type="transmembrane region" description="Helical" evidence="1">
    <location>
        <begin position="86"/>
        <end position="105"/>
    </location>
</feature>
<keyword evidence="1" id="KW-0472">Membrane</keyword>
<dbReference type="Pfam" id="PF06170">
    <property type="entry name" value="DUF983"/>
    <property type="match status" value="1"/>
</dbReference>